<keyword evidence="3" id="KW-1185">Reference proteome</keyword>
<name>A0ABY8XBP3_9BACL</name>
<gene>
    <name evidence="2" type="ORF">QPK24_15260</name>
</gene>
<feature type="transmembrane region" description="Helical" evidence="1">
    <location>
        <begin position="175"/>
        <end position="193"/>
    </location>
</feature>
<feature type="transmembrane region" description="Helical" evidence="1">
    <location>
        <begin position="137"/>
        <end position="163"/>
    </location>
</feature>
<feature type="transmembrane region" description="Helical" evidence="1">
    <location>
        <begin position="199"/>
        <end position="217"/>
    </location>
</feature>
<evidence type="ECO:0000313" key="3">
    <source>
        <dbReference type="Proteomes" id="UP001236415"/>
    </source>
</evidence>
<dbReference type="EMBL" id="CP127162">
    <property type="protein sequence ID" value="WIV21533.1"/>
    <property type="molecule type" value="Genomic_DNA"/>
</dbReference>
<feature type="transmembrane region" description="Helical" evidence="1">
    <location>
        <begin position="12"/>
        <end position="38"/>
    </location>
</feature>
<dbReference type="RefSeq" id="WP_285749353.1">
    <property type="nucleotide sequence ID" value="NZ_CP127162.1"/>
</dbReference>
<evidence type="ECO:0000313" key="2">
    <source>
        <dbReference type="EMBL" id="WIV21533.1"/>
    </source>
</evidence>
<keyword evidence="1" id="KW-0472">Membrane</keyword>
<feature type="transmembrane region" description="Helical" evidence="1">
    <location>
        <begin position="50"/>
        <end position="75"/>
    </location>
</feature>
<reference evidence="2 3" key="1">
    <citation type="submission" date="2023-06" db="EMBL/GenBank/DDBJ databases">
        <title>Paenibacillus polygonum sp. nov., an endophytic bacterium, isolated from Polygonum lapathifolium L. in Nanji Wetland National Nature Reserve, South of Poyang Lake, Jiangxi Province, China.</title>
        <authorList>
            <person name="Yu Z."/>
        </authorList>
    </citation>
    <scope>NUCLEOTIDE SEQUENCE [LARGE SCALE GENOMIC DNA]</scope>
    <source>
        <strain evidence="2 3">C31</strain>
    </source>
</reference>
<keyword evidence="1" id="KW-0812">Transmembrane</keyword>
<proteinExistence type="predicted"/>
<accession>A0ABY8XBP3</accession>
<evidence type="ECO:0000256" key="1">
    <source>
        <dbReference type="SAM" id="Phobius"/>
    </source>
</evidence>
<dbReference type="Pfam" id="PF12730">
    <property type="entry name" value="ABC2_membrane_4"/>
    <property type="match status" value="1"/>
</dbReference>
<feature type="transmembrane region" description="Helical" evidence="1">
    <location>
        <begin position="96"/>
        <end position="125"/>
    </location>
</feature>
<dbReference type="Proteomes" id="UP001236415">
    <property type="component" value="Chromosome"/>
</dbReference>
<protein>
    <submittedName>
        <fullName evidence="2">ABC transporter permease</fullName>
    </submittedName>
</protein>
<organism evidence="2 3">
    <name type="scientific">Paenibacillus polygoni</name>
    <dbReference type="NCBI Taxonomy" id="3050112"/>
    <lineage>
        <taxon>Bacteria</taxon>
        <taxon>Bacillati</taxon>
        <taxon>Bacillota</taxon>
        <taxon>Bacilli</taxon>
        <taxon>Bacillales</taxon>
        <taxon>Paenibacillaceae</taxon>
        <taxon>Paenibacillus</taxon>
    </lineage>
</organism>
<sequence length="229" mass="25471">MMKLEMRRNHLGSYVTASIISGIVLIGFMYFVAYVAQVENEPDFQTYPNIFLFTTIVSMIVFSVLSSVMYSRFVIEEYSGTRLVLLFSYPVNRKKLLLAKVGIVVLFTTFAMIICNIPAVLVFSLTESFMPIVSDTLSIGLLMSIIKMILVLSISVNGICIIAMRIGFVKKSIPTTIITSFILSAVYANAMIGSFGNDAILFSLLTLVVAVSTFILWELMNKVNSMEID</sequence>
<keyword evidence="1" id="KW-1133">Transmembrane helix</keyword>